<feature type="transmembrane region" description="Helical" evidence="6">
    <location>
        <begin position="7"/>
        <end position="28"/>
    </location>
</feature>
<dbReference type="InterPro" id="IPR015867">
    <property type="entry name" value="N-reg_PII/ATP_PRibTrfase_C"/>
</dbReference>
<dbReference type="STRING" id="553973.CLOHYLEM_06947"/>
<sequence length="280" mass="30340">MKSKTKSFALLTGSTLIMAVGIYFFKFANNFTFGGITGLAVLVAKSGVISASDFTFIANMILLVIGFIILGRKFAAKTAYCSILLSVCLSLLERVYPLTHPLTDQPVLELAFAIALPSLGSAVLFNIGSSSGGTDIIAMIMRKYTSADIGKALLITDFIITLAGCFVFDIETGLYSFLGLAVRSFMIDGFIESLNLSKYFNVVCNDPTPVCDFINDTLKRSATIVLAQGAFSGEDKYIIFTALNRIEAVKLRNFIKENDPEAFMLISNTSEIIGKGFHSI</sequence>
<evidence type="ECO:0000313" key="8">
    <source>
        <dbReference type="EMBL" id="EEG72924.1"/>
    </source>
</evidence>
<keyword evidence="9" id="KW-1185">Reference proteome</keyword>
<proteinExistence type="predicted"/>
<dbReference type="Proteomes" id="UP000004893">
    <property type="component" value="Unassembled WGS sequence"/>
</dbReference>
<dbReference type="GO" id="GO:0005886">
    <property type="term" value="C:plasma membrane"/>
    <property type="evidence" value="ECO:0007669"/>
    <property type="project" value="UniProtKB-SubCell"/>
</dbReference>
<evidence type="ECO:0000256" key="3">
    <source>
        <dbReference type="ARBA" id="ARBA00022692"/>
    </source>
</evidence>
<evidence type="ECO:0000259" key="7">
    <source>
        <dbReference type="Pfam" id="PF10035"/>
    </source>
</evidence>
<organism evidence="8 9">
    <name type="scientific">[Clostridium] hylemonae DSM 15053</name>
    <dbReference type="NCBI Taxonomy" id="553973"/>
    <lineage>
        <taxon>Bacteria</taxon>
        <taxon>Bacillati</taxon>
        <taxon>Bacillota</taxon>
        <taxon>Clostridia</taxon>
        <taxon>Lachnospirales</taxon>
        <taxon>Lachnospiraceae</taxon>
    </lineage>
</organism>
<protein>
    <recommendedName>
        <fullName evidence="7">DUF2179 domain-containing protein</fullName>
    </recommendedName>
</protein>
<feature type="domain" description="DUF2179" evidence="7">
    <location>
        <begin position="220"/>
        <end position="274"/>
    </location>
</feature>
<dbReference type="Gene3D" id="3.30.70.120">
    <property type="match status" value="1"/>
</dbReference>
<feature type="transmembrane region" description="Helical" evidence="6">
    <location>
        <begin position="78"/>
        <end position="96"/>
    </location>
</feature>
<dbReference type="PANTHER" id="PTHR33545:SF9">
    <property type="entry name" value="UPF0750 MEMBRANE PROTEIN YITE"/>
    <property type="match status" value="1"/>
</dbReference>
<feature type="transmembrane region" description="Helical" evidence="6">
    <location>
        <begin position="108"/>
        <end position="128"/>
    </location>
</feature>
<evidence type="ECO:0000256" key="1">
    <source>
        <dbReference type="ARBA" id="ARBA00004651"/>
    </source>
</evidence>
<dbReference type="RefSeq" id="WP_006444303.1">
    <property type="nucleotide sequence ID" value="NZ_CP036524.1"/>
</dbReference>
<keyword evidence="5 6" id="KW-0472">Membrane</keyword>
<dbReference type="PANTHER" id="PTHR33545">
    <property type="entry name" value="UPF0750 MEMBRANE PROTEIN YITT-RELATED"/>
    <property type="match status" value="1"/>
</dbReference>
<dbReference type="InterPro" id="IPR019264">
    <property type="entry name" value="DUF2179"/>
</dbReference>
<dbReference type="Pfam" id="PF10035">
    <property type="entry name" value="DUF2179"/>
    <property type="match status" value="1"/>
</dbReference>
<dbReference type="Pfam" id="PF02588">
    <property type="entry name" value="YitT_membrane"/>
    <property type="match status" value="1"/>
</dbReference>
<accession>C0C4D1</accession>
<dbReference type="InterPro" id="IPR051461">
    <property type="entry name" value="UPF0750_membrane"/>
</dbReference>
<dbReference type="EMBL" id="ABYI02000034">
    <property type="protein sequence ID" value="EEG72924.1"/>
    <property type="molecule type" value="Genomic_DNA"/>
</dbReference>
<name>C0C4D1_9FIRM</name>
<evidence type="ECO:0000256" key="5">
    <source>
        <dbReference type="ARBA" id="ARBA00023136"/>
    </source>
</evidence>
<dbReference type="HOGENOM" id="CLU_063199_0_0_9"/>
<dbReference type="AlphaFoldDB" id="C0C4D1"/>
<dbReference type="PIRSF" id="PIRSF006483">
    <property type="entry name" value="Membrane_protein_YitT"/>
    <property type="match status" value="1"/>
</dbReference>
<evidence type="ECO:0000256" key="4">
    <source>
        <dbReference type="ARBA" id="ARBA00022989"/>
    </source>
</evidence>
<comment type="caution">
    <text evidence="8">The sequence shown here is derived from an EMBL/GenBank/DDBJ whole genome shotgun (WGS) entry which is preliminary data.</text>
</comment>
<reference evidence="8" key="2">
    <citation type="submission" date="2013-06" db="EMBL/GenBank/DDBJ databases">
        <title>Draft genome sequence of Clostridium hylemonae (DSM 15053).</title>
        <authorList>
            <person name="Sudarsanam P."/>
            <person name="Ley R."/>
            <person name="Guruge J."/>
            <person name="Turnbaugh P.J."/>
            <person name="Mahowald M."/>
            <person name="Liep D."/>
            <person name="Gordon J."/>
        </authorList>
    </citation>
    <scope>NUCLEOTIDE SEQUENCE</scope>
    <source>
        <strain evidence="8">DSM 15053</strain>
    </source>
</reference>
<evidence type="ECO:0000256" key="2">
    <source>
        <dbReference type="ARBA" id="ARBA00022475"/>
    </source>
</evidence>
<gene>
    <name evidence="8" type="ORF">CLOHYLEM_06947</name>
</gene>
<dbReference type="OrthoDB" id="9779786at2"/>
<evidence type="ECO:0000313" key="9">
    <source>
        <dbReference type="Proteomes" id="UP000004893"/>
    </source>
</evidence>
<feature type="transmembrane region" description="Helical" evidence="6">
    <location>
        <begin position="48"/>
        <end position="71"/>
    </location>
</feature>
<keyword evidence="4 6" id="KW-1133">Transmembrane helix</keyword>
<evidence type="ECO:0000256" key="6">
    <source>
        <dbReference type="SAM" id="Phobius"/>
    </source>
</evidence>
<keyword evidence="3 6" id="KW-0812">Transmembrane</keyword>
<dbReference type="CDD" id="cd16380">
    <property type="entry name" value="YitT_C"/>
    <property type="match status" value="1"/>
</dbReference>
<keyword evidence="2" id="KW-1003">Cell membrane</keyword>
<comment type="subcellular location">
    <subcellularLocation>
        <location evidence="1">Cell membrane</location>
        <topology evidence="1">Multi-pass membrane protein</topology>
    </subcellularLocation>
</comment>
<feature type="transmembrane region" description="Helical" evidence="6">
    <location>
        <begin position="149"/>
        <end position="168"/>
    </location>
</feature>
<dbReference type="InterPro" id="IPR003740">
    <property type="entry name" value="YitT"/>
</dbReference>
<reference evidence="8" key="1">
    <citation type="submission" date="2009-02" db="EMBL/GenBank/DDBJ databases">
        <authorList>
            <person name="Fulton L."/>
            <person name="Clifton S."/>
            <person name="Fulton B."/>
            <person name="Xu J."/>
            <person name="Minx P."/>
            <person name="Pepin K.H."/>
            <person name="Johnson M."/>
            <person name="Bhonagiri V."/>
            <person name="Nash W.E."/>
            <person name="Mardis E.R."/>
            <person name="Wilson R.K."/>
        </authorList>
    </citation>
    <scope>NUCLEOTIDE SEQUENCE [LARGE SCALE GENOMIC DNA]</scope>
    <source>
        <strain evidence="8">DSM 15053</strain>
    </source>
</reference>
<dbReference type="eggNOG" id="COG1284">
    <property type="taxonomic scope" value="Bacteria"/>
</dbReference>